<comment type="caution">
    <text evidence="3">The sequence shown here is derived from an EMBL/GenBank/DDBJ whole genome shotgun (WGS) entry which is preliminary data.</text>
</comment>
<organism evidence="3 4">
    <name type="scientific">Tigriopus californicus</name>
    <name type="common">Marine copepod</name>
    <dbReference type="NCBI Taxonomy" id="6832"/>
    <lineage>
        <taxon>Eukaryota</taxon>
        <taxon>Metazoa</taxon>
        <taxon>Ecdysozoa</taxon>
        <taxon>Arthropoda</taxon>
        <taxon>Crustacea</taxon>
        <taxon>Multicrustacea</taxon>
        <taxon>Hexanauplia</taxon>
        <taxon>Copepoda</taxon>
        <taxon>Harpacticoida</taxon>
        <taxon>Harpacticidae</taxon>
        <taxon>Tigriopus</taxon>
    </lineage>
</organism>
<dbReference type="InterPro" id="IPR051847">
    <property type="entry name" value="RNA_proc/Spliceosome_comp"/>
</dbReference>
<evidence type="ECO:0000313" key="4">
    <source>
        <dbReference type="Proteomes" id="UP000318571"/>
    </source>
</evidence>
<dbReference type="GO" id="GO:0005686">
    <property type="term" value="C:U2 snRNP"/>
    <property type="evidence" value="ECO:0007669"/>
    <property type="project" value="TreeGrafter"/>
</dbReference>
<feature type="compositionally biased region" description="Basic residues" evidence="2">
    <location>
        <begin position="84"/>
        <end position="109"/>
    </location>
</feature>
<gene>
    <name evidence="3" type="ORF">TCAL_14240</name>
</gene>
<dbReference type="GO" id="GO:0000398">
    <property type="term" value="P:mRNA splicing, via spliceosome"/>
    <property type="evidence" value="ECO:0007669"/>
    <property type="project" value="TreeGrafter"/>
</dbReference>
<dbReference type="STRING" id="6832.A0A553NV65"/>
<feature type="compositionally biased region" description="Basic and acidic residues" evidence="2">
    <location>
        <begin position="150"/>
        <end position="194"/>
    </location>
</feature>
<evidence type="ECO:0000313" key="3">
    <source>
        <dbReference type="EMBL" id="TRY69319.1"/>
    </source>
</evidence>
<evidence type="ECO:0000256" key="2">
    <source>
        <dbReference type="SAM" id="MobiDB-lite"/>
    </source>
</evidence>
<dbReference type="GO" id="GO:0071011">
    <property type="term" value="C:precatalytic spliceosome"/>
    <property type="evidence" value="ECO:0007669"/>
    <property type="project" value="TreeGrafter"/>
</dbReference>
<evidence type="ECO:0008006" key="5">
    <source>
        <dbReference type="Google" id="ProtNLM"/>
    </source>
</evidence>
<feature type="region of interest" description="Disordered" evidence="2">
    <location>
        <begin position="58"/>
        <end position="207"/>
    </location>
</feature>
<proteinExistence type="predicted"/>
<feature type="compositionally biased region" description="Basic and acidic residues" evidence="2">
    <location>
        <begin position="127"/>
        <end position="140"/>
    </location>
</feature>
<keyword evidence="4" id="KW-1185">Reference proteome</keyword>
<dbReference type="PANTHER" id="PTHR45880:SF1">
    <property type="entry name" value="RNA-BINDING MOTIF PROTEIN, X-LINKED 2"/>
    <property type="match status" value="1"/>
</dbReference>
<protein>
    <recommendedName>
        <fullName evidence="5">RRM domain-containing protein</fullName>
    </recommendedName>
</protein>
<sequence>MNPLTNIKNDQRSTILTVDNLNGIKLCGRTIRVDHVQTYKLPKDLEKLDADKKKLFLEGCAPQPLPQSEASSSEEEDEPEEKRRTKKKSQKEKKSRKKNKKKKKKKKKLRDSSSESSSSDSDGSETLPKRPERDSGRDALSRSPRQNKLRSGDDKRRRSRDRNDDRRRRSRSRDRSRDRVREPSRNQERRRCDPDSSSSKRRNDYRR</sequence>
<dbReference type="Proteomes" id="UP000318571">
    <property type="component" value="Chromosome 1"/>
</dbReference>
<dbReference type="PANTHER" id="PTHR45880">
    <property type="entry name" value="RNA-BINDING MOTIF PROTEIN, X-LINKED 2"/>
    <property type="match status" value="1"/>
</dbReference>
<dbReference type="OMA" id="RSEGQHD"/>
<reference evidence="3 4" key="1">
    <citation type="journal article" date="2018" name="Nat. Ecol. Evol.">
        <title>Genomic signatures of mitonuclear coevolution across populations of Tigriopus californicus.</title>
        <authorList>
            <person name="Barreto F.S."/>
            <person name="Watson E.T."/>
            <person name="Lima T.G."/>
            <person name="Willett C.S."/>
            <person name="Edmands S."/>
            <person name="Li W."/>
            <person name="Burton R.S."/>
        </authorList>
    </citation>
    <scope>NUCLEOTIDE SEQUENCE [LARGE SCALE GENOMIC DNA]</scope>
    <source>
        <strain evidence="3 4">San Diego</strain>
    </source>
</reference>
<dbReference type="GO" id="GO:0071013">
    <property type="term" value="C:catalytic step 2 spliceosome"/>
    <property type="evidence" value="ECO:0007669"/>
    <property type="project" value="TreeGrafter"/>
</dbReference>
<keyword evidence="1" id="KW-0694">RNA-binding</keyword>
<dbReference type="EMBL" id="VCGU01000010">
    <property type="protein sequence ID" value="TRY69319.1"/>
    <property type="molecule type" value="Genomic_DNA"/>
</dbReference>
<dbReference type="AlphaFoldDB" id="A0A553NV65"/>
<feature type="compositionally biased region" description="Low complexity" evidence="2">
    <location>
        <begin position="114"/>
        <end position="125"/>
    </location>
</feature>
<evidence type="ECO:0000256" key="1">
    <source>
        <dbReference type="ARBA" id="ARBA00022884"/>
    </source>
</evidence>
<name>A0A553NV65_TIGCA</name>
<dbReference type="GO" id="GO:0003723">
    <property type="term" value="F:RNA binding"/>
    <property type="evidence" value="ECO:0007669"/>
    <property type="project" value="UniProtKB-KW"/>
</dbReference>
<accession>A0A553NV65</accession>